<dbReference type="GO" id="GO:0005886">
    <property type="term" value="C:plasma membrane"/>
    <property type="evidence" value="ECO:0007669"/>
    <property type="project" value="UniProtKB-SubCell"/>
</dbReference>
<keyword evidence="3" id="KW-1003">Cell membrane</keyword>
<dbReference type="RefSeq" id="WP_044394510.1">
    <property type="nucleotide sequence ID" value="NZ_JXIQ01000105.1"/>
</dbReference>
<evidence type="ECO:0000256" key="6">
    <source>
        <dbReference type="ARBA" id="ARBA00023136"/>
    </source>
</evidence>
<keyword evidence="2 7" id="KW-0813">Transport</keyword>
<feature type="transmembrane region" description="Helical" evidence="7">
    <location>
        <begin position="241"/>
        <end position="262"/>
    </location>
</feature>
<organism evidence="9 10">
    <name type="scientific">Mesobacillus subterraneus</name>
    <dbReference type="NCBI Taxonomy" id="285983"/>
    <lineage>
        <taxon>Bacteria</taxon>
        <taxon>Bacillati</taxon>
        <taxon>Bacillota</taxon>
        <taxon>Bacilli</taxon>
        <taxon>Bacillales</taxon>
        <taxon>Bacillaceae</taxon>
        <taxon>Mesobacillus</taxon>
    </lineage>
</organism>
<feature type="domain" description="ABC transmembrane type-1" evidence="8">
    <location>
        <begin position="71"/>
        <end position="262"/>
    </location>
</feature>
<keyword evidence="5 7" id="KW-1133">Transmembrane helix</keyword>
<dbReference type="Pfam" id="PF00528">
    <property type="entry name" value="BPD_transp_1"/>
    <property type="match status" value="1"/>
</dbReference>
<proteinExistence type="inferred from homology"/>
<evidence type="ECO:0000256" key="2">
    <source>
        <dbReference type="ARBA" id="ARBA00022448"/>
    </source>
</evidence>
<evidence type="ECO:0000256" key="3">
    <source>
        <dbReference type="ARBA" id="ARBA00022475"/>
    </source>
</evidence>
<keyword evidence="10" id="KW-1185">Reference proteome</keyword>
<dbReference type="CDD" id="cd06261">
    <property type="entry name" value="TM_PBP2"/>
    <property type="match status" value="1"/>
</dbReference>
<dbReference type="SUPFAM" id="SSF161098">
    <property type="entry name" value="MetI-like"/>
    <property type="match status" value="1"/>
</dbReference>
<reference evidence="9 10" key="1">
    <citation type="submission" date="2015-01" db="EMBL/GenBank/DDBJ databases">
        <title>Draft genome sequences of the supercritical CO2 tolerant bacteria Bacillus subterraneus MITOT1 and Bacillus cereus MIT0214.</title>
        <authorList>
            <person name="Peet K.C."/>
            <person name="Thompson J.R."/>
        </authorList>
    </citation>
    <scope>NUCLEOTIDE SEQUENCE [LARGE SCALE GENOMIC DNA]</scope>
    <source>
        <strain evidence="9 10">MITOT1</strain>
    </source>
</reference>
<comment type="subcellular location">
    <subcellularLocation>
        <location evidence="1 7">Cell membrane</location>
        <topology evidence="1 7">Multi-pass membrane protein</topology>
    </subcellularLocation>
</comment>
<evidence type="ECO:0000256" key="5">
    <source>
        <dbReference type="ARBA" id="ARBA00022989"/>
    </source>
</evidence>
<dbReference type="InterPro" id="IPR000515">
    <property type="entry name" value="MetI-like"/>
</dbReference>
<feature type="transmembrane region" description="Helical" evidence="7">
    <location>
        <begin position="70"/>
        <end position="94"/>
    </location>
</feature>
<dbReference type="Proteomes" id="UP000032512">
    <property type="component" value="Unassembled WGS sequence"/>
</dbReference>
<dbReference type="GO" id="GO:0055085">
    <property type="term" value="P:transmembrane transport"/>
    <property type="evidence" value="ECO:0007669"/>
    <property type="project" value="InterPro"/>
</dbReference>
<dbReference type="PANTHER" id="PTHR43744">
    <property type="entry name" value="ABC TRANSPORTER PERMEASE PROTEIN MG189-RELATED-RELATED"/>
    <property type="match status" value="1"/>
</dbReference>
<feature type="transmembrane region" description="Helical" evidence="7">
    <location>
        <begin position="183"/>
        <end position="208"/>
    </location>
</feature>
<evidence type="ECO:0000256" key="4">
    <source>
        <dbReference type="ARBA" id="ARBA00022692"/>
    </source>
</evidence>
<gene>
    <name evidence="9" type="ORF">UB32_13625</name>
</gene>
<feature type="transmembrane region" description="Helical" evidence="7">
    <location>
        <begin position="106"/>
        <end position="128"/>
    </location>
</feature>
<evidence type="ECO:0000259" key="8">
    <source>
        <dbReference type="PROSITE" id="PS50928"/>
    </source>
</evidence>
<comment type="similarity">
    <text evidence="7">Belongs to the binding-protein-dependent transport system permease family.</text>
</comment>
<name>A0A0D6ZA51_9BACI</name>
<dbReference type="OrthoDB" id="9810086at2"/>
<feature type="transmembrane region" description="Helical" evidence="7">
    <location>
        <begin position="140"/>
        <end position="162"/>
    </location>
</feature>
<evidence type="ECO:0000256" key="7">
    <source>
        <dbReference type="RuleBase" id="RU363032"/>
    </source>
</evidence>
<dbReference type="InterPro" id="IPR035906">
    <property type="entry name" value="MetI-like_sf"/>
</dbReference>
<accession>A0A0D6ZA51</accession>
<evidence type="ECO:0000313" key="10">
    <source>
        <dbReference type="Proteomes" id="UP000032512"/>
    </source>
</evidence>
<dbReference type="EMBL" id="JXIQ01000105">
    <property type="protein sequence ID" value="KIY21463.1"/>
    <property type="molecule type" value="Genomic_DNA"/>
</dbReference>
<keyword evidence="6 7" id="KW-0472">Membrane</keyword>
<keyword evidence="4 7" id="KW-0812">Transmembrane</keyword>
<protein>
    <submittedName>
        <fullName evidence="9">ABC transporter permease</fullName>
    </submittedName>
</protein>
<dbReference type="AlphaFoldDB" id="A0A0D6ZA51"/>
<dbReference type="PROSITE" id="PS50928">
    <property type="entry name" value="ABC_TM1"/>
    <property type="match status" value="1"/>
</dbReference>
<evidence type="ECO:0000256" key="1">
    <source>
        <dbReference type="ARBA" id="ARBA00004651"/>
    </source>
</evidence>
<dbReference type="PANTHER" id="PTHR43744:SF12">
    <property type="entry name" value="ABC TRANSPORTER PERMEASE PROTEIN MG189-RELATED"/>
    <property type="match status" value="1"/>
</dbReference>
<dbReference type="Gene3D" id="1.10.3720.10">
    <property type="entry name" value="MetI-like"/>
    <property type="match status" value="1"/>
</dbReference>
<evidence type="ECO:0000313" key="9">
    <source>
        <dbReference type="EMBL" id="KIY21463.1"/>
    </source>
</evidence>
<comment type="caution">
    <text evidence="9">The sequence shown here is derived from an EMBL/GenBank/DDBJ whole genome shotgun (WGS) entry which is preliminary data.</text>
</comment>
<feature type="transmembrane region" description="Helical" evidence="7">
    <location>
        <begin position="12"/>
        <end position="31"/>
    </location>
</feature>
<sequence>MRKQKFLLKTVVYVLLLLGATITTIPFLYMVSTSLKGQTYVFEVPPKFIPTDPTLQNFSDAWNSNNFQGYFMNSVFVSVLTTVIVLISSSMLAFAFARFHFRGKRFLFMIILLTLMIPGMMLIIPQFILAKNLGLLNNLWGLVFVYVAMNIAVNTFLLRGFFEGIPRELEDATRIDGGGFFTIFFKVVLPLSKPALATVAIFTFLFGWDEFVWAVISINEPEKYTLPVAIATFHGAHQTQWGLVFAASLFAIFPVILAFVLLQKHFIKGLTAGSVKG</sequence>
<dbReference type="PATRIC" id="fig|285983.3.peg.1523"/>